<dbReference type="Proteomes" id="UP000265520">
    <property type="component" value="Unassembled WGS sequence"/>
</dbReference>
<evidence type="ECO:0000313" key="2">
    <source>
        <dbReference type="Proteomes" id="UP000265520"/>
    </source>
</evidence>
<protein>
    <submittedName>
        <fullName evidence="1">Uncharacterized protein</fullName>
    </submittedName>
</protein>
<organism evidence="1 2">
    <name type="scientific">Trifolium medium</name>
    <dbReference type="NCBI Taxonomy" id="97028"/>
    <lineage>
        <taxon>Eukaryota</taxon>
        <taxon>Viridiplantae</taxon>
        <taxon>Streptophyta</taxon>
        <taxon>Embryophyta</taxon>
        <taxon>Tracheophyta</taxon>
        <taxon>Spermatophyta</taxon>
        <taxon>Magnoliopsida</taxon>
        <taxon>eudicotyledons</taxon>
        <taxon>Gunneridae</taxon>
        <taxon>Pentapetalae</taxon>
        <taxon>rosids</taxon>
        <taxon>fabids</taxon>
        <taxon>Fabales</taxon>
        <taxon>Fabaceae</taxon>
        <taxon>Papilionoideae</taxon>
        <taxon>50 kb inversion clade</taxon>
        <taxon>NPAAA clade</taxon>
        <taxon>Hologalegina</taxon>
        <taxon>IRL clade</taxon>
        <taxon>Trifolieae</taxon>
        <taxon>Trifolium</taxon>
    </lineage>
</organism>
<dbReference type="EMBL" id="LXQA011305193">
    <property type="protein sequence ID" value="MCI92584.1"/>
    <property type="molecule type" value="Genomic_DNA"/>
</dbReference>
<comment type="caution">
    <text evidence="1">The sequence shown here is derived from an EMBL/GenBank/DDBJ whole genome shotgun (WGS) entry which is preliminary data.</text>
</comment>
<feature type="non-terminal residue" evidence="1">
    <location>
        <position position="29"/>
    </location>
</feature>
<accession>A0A392VW10</accession>
<sequence length="29" mass="2819">MIALGAGMIALGAIVCKILASRSATCAGR</sequence>
<proteinExistence type="predicted"/>
<name>A0A392VW10_9FABA</name>
<reference evidence="1 2" key="1">
    <citation type="journal article" date="2018" name="Front. Plant Sci.">
        <title>Red Clover (Trifolium pratense) and Zigzag Clover (T. medium) - A Picture of Genomic Similarities and Differences.</title>
        <authorList>
            <person name="Dluhosova J."/>
            <person name="Istvanek J."/>
            <person name="Nedelnik J."/>
            <person name="Repkova J."/>
        </authorList>
    </citation>
    <scope>NUCLEOTIDE SEQUENCE [LARGE SCALE GENOMIC DNA]</scope>
    <source>
        <strain evidence="2">cv. 10/8</strain>
        <tissue evidence="1">Leaf</tissue>
    </source>
</reference>
<keyword evidence="2" id="KW-1185">Reference proteome</keyword>
<dbReference type="AlphaFoldDB" id="A0A392VW10"/>
<evidence type="ECO:0000313" key="1">
    <source>
        <dbReference type="EMBL" id="MCI92584.1"/>
    </source>
</evidence>